<feature type="compositionally biased region" description="Polar residues" evidence="17">
    <location>
        <begin position="267"/>
        <end position="279"/>
    </location>
</feature>
<feature type="region of interest" description="Disordered" evidence="17">
    <location>
        <begin position="117"/>
        <end position="172"/>
    </location>
</feature>
<evidence type="ECO:0000313" key="22">
    <source>
        <dbReference type="Proteomes" id="UP000700334"/>
    </source>
</evidence>
<dbReference type="InterPro" id="IPR001781">
    <property type="entry name" value="Znf_LIM"/>
</dbReference>
<dbReference type="Gene3D" id="2.10.110.10">
    <property type="entry name" value="Cysteine Rich Protein"/>
    <property type="match status" value="1"/>
</dbReference>
<dbReference type="InterPro" id="IPR050540">
    <property type="entry name" value="F-actin_Monoox_Mical"/>
</dbReference>
<dbReference type="InterPro" id="IPR022735">
    <property type="entry name" value="bMERB_dom"/>
</dbReference>
<dbReference type="GO" id="GO:0055037">
    <property type="term" value="C:recycling endosome"/>
    <property type="evidence" value="ECO:0007669"/>
    <property type="project" value="UniProtKB-SubCell"/>
</dbReference>
<dbReference type="PROSITE" id="PS50021">
    <property type="entry name" value="CH"/>
    <property type="match status" value="1"/>
</dbReference>
<dbReference type="Gene3D" id="1.10.418.10">
    <property type="entry name" value="Calponin-like domain"/>
    <property type="match status" value="1"/>
</dbReference>
<dbReference type="SUPFAM" id="SSF57716">
    <property type="entry name" value="Glucocorticoid receptor-like (DNA-binding domain)"/>
    <property type="match status" value="2"/>
</dbReference>
<gene>
    <name evidence="21" type="ORF">J0S82_017455</name>
</gene>
<dbReference type="Pfam" id="PF00307">
    <property type="entry name" value="CH"/>
    <property type="match status" value="1"/>
</dbReference>
<dbReference type="GO" id="GO:0005856">
    <property type="term" value="C:cytoskeleton"/>
    <property type="evidence" value="ECO:0007669"/>
    <property type="project" value="UniProtKB-SubCell"/>
</dbReference>
<feature type="compositionally biased region" description="Low complexity" evidence="17">
    <location>
        <begin position="512"/>
        <end position="525"/>
    </location>
</feature>
<dbReference type="PROSITE" id="PS51848">
    <property type="entry name" value="BMERB"/>
    <property type="match status" value="1"/>
</dbReference>
<keyword evidence="5" id="KW-1003">Cell membrane</keyword>
<dbReference type="EMBL" id="JAGFMF010011925">
    <property type="protein sequence ID" value="KAG8509937.1"/>
    <property type="molecule type" value="Genomic_DNA"/>
</dbReference>
<dbReference type="GO" id="GO:0005886">
    <property type="term" value="C:plasma membrane"/>
    <property type="evidence" value="ECO:0007669"/>
    <property type="project" value="UniProtKB-SubCell"/>
</dbReference>
<feature type="region of interest" description="Disordered" evidence="17">
    <location>
        <begin position="655"/>
        <end position="683"/>
    </location>
</feature>
<dbReference type="AlphaFoldDB" id="A0A8J5ZZJ6"/>
<keyword evidence="11 16" id="KW-0440">LIM domain</keyword>
<dbReference type="CDD" id="cd09444">
    <property type="entry name" value="LIM_Mical_like_1"/>
    <property type="match status" value="1"/>
</dbReference>
<evidence type="ECO:0000256" key="10">
    <source>
        <dbReference type="ARBA" id="ARBA00022833"/>
    </source>
</evidence>
<keyword evidence="14" id="KW-0206">Cytoskeleton</keyword>
<dbReference type="SMART" id="SM01203">
    <property type="entry name" value="DUF3585"/>
    <property type="match status" value="1"/>
</dbReference>
<dbReference type="SMART" id="SM00132">
    <property type="entry name" value="LIM"/>
    <property type="match status" value="1"/>
</dbReference>
<feature type="region of interest" description="Disordered" evidence="17">
    <location>
        <begin position="745"/>
        <end position="764"/>
    </location>
</feature>
<evidence type="ECO:0000256" key="8">
    <source>
        <dbReference type="ARBA" id="ARBA00022723"/>
    </source>
</evidence>
<evidence type="ECO:0000259" key="19">
    <source>
        <dbReference type="PROSITE" id="PS50023"/>
    </source>
</evidence>
<dbReference type="FunFam" id="1.10.418.10:FF:000055">
    <property type="entry name" value="MICAL-like protein 2"/>
    <property type="match status" value="1"/>
</dbReference>
<evidence type="ECO:0000256" key="3">
    <source>
        <dbReference type="ARBA" id="ARBA00004245"/>
    </source>
</evidence>
<dbReference type="Pfam" id="PF00412">
    <property type="entry name" value="LIM"/>
    <property type="match status" value="1"/>
</dbReference>
<evidence type="ECO:0000256" key="2">
    <source>
        <dbReference type="ARBA" id="ARBA00004202"/>
    </source>
</evidence>
<dbReference type="GO" id="GO:0042995">
    <property type="term" value="C:cell projection"/>
    <property type="evidence" value="ECO:0007669"/>
    <property type="project" value="UniProtKB-SubCell"/>
</dbReference>
<keyword evidence="9" id="KW-0967">Endosome</keyword>
<dbReference type="Proteomes" id="UP000700334">
    <property type="component" value="Unassembled WGS sequence"/>
</dbReference>
<keyword evidence="22" id="KW-1185">Reference proteome</keyword>
<evidence type="ECO:0000256" key="4">
    <source>
        <dbReference type="ARBA" id="ARBA00004316"/>
    </source>
</evidence>
<feature type="compositionally biased region" description="Polar residues" evidence="17">
    <location>
        <begin position="338"/>
        <end position="352"/>
    </location>
</feature>
<feature type="domain" description="Calponin-homology (CH)" evidence="18">
    <location>
        <begin position="1"/>
        <end position="107"/>
    </location>
</feature>
<reference evidence="21" key="1">
    <citation type="journal article" date="2021" name="Evol. Appl.">
        <title>The genome of the Pyrenean desman and the effects of bottlenecks and inbreeding on the genomic landscape of an endangered species.</title>
        <authorList>
            <person name="Escoda L."/>
            <person name="Castresana J."/>
        </authorList>
    </citation>
    <scope>NUCLEOTIDE SEQUENCE</scope>
    <source>
        <strain evidence="21">IBE-C5619</strain>
    </source>
</reference>
<evidence type="ECO:0000256" key="14">
    <source>
        <dbReference type="ARBA" id="ARBA00023212"/>
    </source>
</evidence>
<evidence type="ECO:0000256" key="13">
    <source>
        <dbReference type="ARBA" id="ARBA00023136"/>
    </source>
</evidence>
<evidence type="ECO:0000256" key="15">
    <source>
        <dbReference type="ARBA" id="ARBA00023273"/>
    </source>
</evidence>
<feature type="compositionally biased region" description="Polar residues" evidence="17">
    <location>
        <begin position="482"/>
        <end position="493"/>
    </location>
</feature>
<feature type="domain" description="BMERB" evidence="20">
    <location>
        <begin position="901"/>
        <end position="963"/>
    </location>
</feature>
<dbReference type="InterPro" id="IPR036872">
    <property type="entry name" value="CH_dom_sf"/>
</dbReference>
<accession>A0A8J5ZZJ6</accession>
<feature type="compositionally biased region" description="Low complexity" evidence="17">
    <location>
        <begin position="303"/>
        <end position="314"/>
    </location>
</feature>
<keyword evidence="15" id="KW-0966">Cell projection</keyword>
<name>A0A8J5ZZJ6_GALPY</name>
<feature type="compositionally biased region" description="Basic and acidic residues" evidence="17">
    <location>
        <begin position="571"/>
        <end position="580"/>
    </location>
</feature>
<sequence length="963" mass="101901">MAAIKALQQWCRQQCEGYRDVSITNMTTSFRDGLAFCAILHRHRPDLLDYNALRKENVYENNKLAFRVAEEQLGIPALLDAEDMVALKVPDRLSILTYVSQYYNYFHGRSPIGGLHGVKRPSSAGDEEPSGKKALSQPCRPSPPPARAQPLAPVRTNPVVQQKKGGAEGSPLKAGLASVGSSVSSACGVCGEHVHLVQRHLVDGRVYHRNCFRCKQCSNTLHSGGYRPTGEPGVFFCSHHHPKASSASPKLLGSAARRPGAIPMDSKTPSTPWKLNGQSDAEPKARLAQEPRVGNSTAKGFLPAAADPPATTSPRVHVGSPHQSSLSLGTVGGRASMRVTNSSPTGWTSPAQGTAVVSPRPATTPSAVDSRPATPQTGAAPQTKFGSSLVSPGPVDASTWTPSASRIQQAREKFFQTPGGPPSPGAAGRVPVPAGTPPRDSSREQALSFLKKALPGSSEAGRTPPGTSPAPNSHPRTEGPRASSTAKVSQSLSPPALSPTVKPEPSAPPSAGPASQKSSVVSSGVGRAGTGSRPKPELPWAKGQRLLRCGPGASPQGDQVDGPAGWRARLKPVDKKDSTERPWVVGAPAGAQLPCGLCTQHLSGSLAGATGPAHGGLSARAQKLTVPANLDISADWLQPKQAQPWNCKEEKAHLQGRPSRWESPAGKAVTSPVRVSRRGGGEQGSVLWGPDASDCPSPPLHPQSHPDYMPEEEIQRQVQNIGVQLDALEVQGVELEKRLRAAEGGELAASQVGPRSPESAPPCPQSFPHPGLVPHSLMVLRTLMTPAPLGWAGPLPPDWTRPARPWGHLAWPRQATPAWPLSPAPFCRRVRRRAHGGLVPPHPREAAAAETGVGADVQVGGPALPFARSQGPSRQAPALSVGGRQAGWAGLGGLTPVTPGRARDQDLEERQLDIREELRQLMDRPEALKSSQDRQREQDLLEQYVSTVNDRSNIIDSLDEDRL</sequence>
<evidence type="ECO:0000256" key="16">
    <source>
        <dbReference type="PROSITE-ProRule" id="PRU00125"/>
    </source>
</evidence>
<evidence type="ECO:0000256" key="17">
    <source>
        <dbReference type="SAM" id="MobiDB-lite"/>
    </source>
</evidence>
<feature type="compositionally biased region" description="Polar residues" evidence="17">
    <location>
        <begin position="398"/>
        <end position="408"/>
    </location>
</feature>
<dbReference type="Pfam" id="PF12130">
    <property type="entry name" value="bMERB_dom"/>
    <property type="match status" value="1"/>
</dbReference>
<evidence type="ECO:0000256" key="12">
    <source>
        <dbReference type="ARBA" id="ARBA00023054"/>
    </source>
</evidence>
<feature type="compositionally biased region" description="Low complexity" evidence="17">
    <location>
        <begin position="425"/>
        <end position="439"/>
    </location>
</feature>
<dbReference type="OrthoDB" id="10017054at2759"/>
<dbReference type="PANTHER" id="PTHR23167:SF87">
    <property type="entry name" value="MICAL-LIKE PROTEIN 2"/>
    <property type="match status" value="1"/>
</dbReference>
<dbReference type="PANTHER" id="PTHR23167">
    <property type="entry name" value="CALPONIN HOMOLOGY DOMAIN-CONTAINING PROTEIN DDB_G0272472-RELATED"/>
    <property type="match status" value="1"/>
</dbReference>
<dbReference type="SMART" id="SM00033">
    <property type="entry name" value="CH"/>
    <property type="match status" value="1"/>
</dbReference>
<proteinExistence type="predicted"/>
<comment type="caution">
    <text evidence="21">The sequence shown here is derived from an EMBL/GenBank/DDBJ whole genome shotgun (WGS) entry which is preliminary data.</text>
</comment>
<dbReference type="InterPro" id="IPR001715">
    <property type="entry name" value="CH_dom"/>
</dbReference>
<evidence type="ECO:0000259" key="18">
    <source>
        <dbReference type="PROSITE" id="PS50021"/>
    </source>
</evidence>
<evidence type="ECO:0000259" key="20">
    <source>
        <dbReference type="PROSITE" id="PS51848"/>
    </source>
</evidence>
<feature type="domain" description="LIM zinc-binding" evidence="19">
    <location>
        <begin position="185"/>
        <end position="247"/>
    </location>
</feature>
<comment type="subcellular location">
    <subcellularLocation>
        <location evidence="2">Cell membrane</location>
        <topology evidence="2">Peripheral membrane protein</topology>
    </subcellularLocation>
    <subcellularLocation>
        <location evidence="4">Cell projection</location>
    </subcellularLocation>
    <subcellularLocation>
        <location evidence="3">Cytoplasm</location>
        <location evidence="3">Cytoskeleton</location>
    </subcellularLocation>
    <subcellularLocation>
        <location evidence="1">Recycling endosome</location>
    </subcellularLocation>
</comment>
<dbReference type="CDD" id="cd21253">
    <property type="entry name" value="CH_MICALL2"/>
    <property type="match status" value="1"/>
</dbReference>
<dbReference type="GO" id="GO:0046872">
    <property type="term" value="F:metal ion binding"/>
    <property type="evidence" value="ECO:0007669"/>
    <property type="project" value="UniProtKB-KW"/>
</dbReference>
<feature type="compositionally biased region" description="Polar residues" evidence="17">
    <location>
        <begin position="361"/>
        <end position="390"/>
    </location>
</feature>
<dbReference type="SUPFAM" id="SSF47576">
    <property type="entry name" value="Calponin-homology domain, CH-domain"/>
    <property type="match status" value="1"/>
</dbReference>
<keyword evidence="12" id="KW-0175">Coiled coil</keyword>
<keyword evidence="10 16" id="KW-0862">Zinc</keyword>
<dbReference type="PROSITE" id="PS00478">
    <property type="entry name" value="LIM_DOMAIN_1"/>
    <property type="match status" value="1"/>
</dbReference>
<dbReference type="PROSITE" id="PS50023">
    <property type="entry name" value="LIM_DOMAIN_2"/>
    <property type="match status" value="1"/>
</dbReference>
<keyword evidence="6" id="KW-0963">Cytoplasm</keyword>
<organism evidence="21 22">
    <name type="scientific">Galemys pyrenaicus</name>
    <name type="common">Iberian desman</name>
    <name type="synonym">Pyrenean desman</name>
    <dbReference type="NCBI Taxonomy" id="202257"/>
    <lineage>
        <taxon>Eukaryota</taxon>
        <taxon>Metazoa</taxon>
        <taxon>Chordata</taxon>
        <taxon>Craniata</taxon>
        <taxon>Vertebrata</taxon>
        <taxon>Euteleostomi</taxon>
        <taxon>Mammalia</taxon>
        <taxon>Eutheria</taxon>
        <taxon>Laurasiatheria</taxon>
        <taxon>Eulipotyphla</taxon>
        <taxon>Talpidae</taxon>
        <taxon>Galemys</taxon>
    </lineage>
</organism>
<feature type="region of interest" description="Disordered" evidence="17">
    <location>
        <begin position="245"/>
        <end position="582"/>
    </location>
</feature>
<evidence type="ECO:0000256" key="5">
    <source>
        <dbReference type="ARBA" id="ARBA00022475"/>
    </source>
</evidence>
<evidence type="ECO:0000256" key="9">
    <source>
        <dbReference type="ARBA" id="ARBA00022753"/>
    </source>
</evidence>
<evidence type="ECO:0000313" key="21">
    <source>
        <dbReference type="EMBL" id="KAG8509937.1"/>
    </source>
</evidence>
<evidence type="ECO:0000256" key="11">
    <source>
        <dbReference type="ARBA" id="ARBA00023038"/>
    </source>
</evidence>
<keyword evidence="7" id="KW-0597">Phosphoprotein</keyword>
<protein>
    <submittedName>
        <fullName evidence="21">MICAL-like protein 2</fullName>
    </submittedName>
</protein>
<feature type="non-terminal residue" evidence="21">
    <location>
        <position position="1"/>
    </location>
</feature>
<evidence type="ECO:0000256" key="7">
    <source>
        <dbReference type="ARBA" id="ARBA00022553"/>
    </source>
</evidence>
<evidence type="ECO:0000256" key="6">
    <source>
        <dbReference type="ARBA" id="ARBA00022490"/>
    </source>
</evidence>
<evidence type="ECO:0000256" key="1">
    <source>
        <dbReference type="ARBA" id="ARBA00004172"/>
    </source>
</evidence>
<keyword evidence="13" id="KW-0472">Membrane</keyword>
<keyword evidence="8 16" id="KW-0479">Metal-binding</keyword>